<evidence type="ECO:0000259" key="2">
    <source>
        <dbReference type="PROSITE" id="PS51688"/>
    </source>
</evidence>
<protein>
    <submittedName>
        <fullName evidence="3">PblB</fullName>
    </submittedName>
</protein>
<feature type="domain" description="Peptidase S74" evidence="2">
    <location>
        <begin position="2033"/>
        <end position="2126"/>
    </location>
</feature>
<organism evidence="3">
    <name type="scientific">Streptococcus pneumoniae</name>
    <dbReference type="NCBI Taxonomy" id="1313"/>
    <lineage>
        <taxon>Bacteria</taxon>
        <taxon>Bacillati</taxon>
        <taxon>Bacillota</taxon>
        <taxon>Bacilli</taxon>
        <taxon>Lactobacillales</taxon>
        <taxon>Streptococcaceae</taxon>
        <taxon>Streptococcus</taxon>
    </lineage>
</organism>
<keyword evidence="1" id="KW-0175">Coiled coil</keyword>
<sequence length="2127" mass="237929">MDALTRRQFDRAMFAKERTLAIRVGEYASRDIKEASFEYGYIKGDTYKPGGTCAGSGKITFTSIITMFNKLDTLHPEIGLLVGDTYQWVKMGEYFINDIEIDRNRNTTTLELMDGMFKLNREYVTDLHFPAEVREVIQEICLKTGIELANDYFGISAMRYHIEQVPEGKKLSFRDMLSAMTQVIGMSCFFNREGKMEIRDLTESNITINADSYFLHGLTKSEIEYQIAGITCKTDKKSLTVGMKTGRSLELDNVFMTQSALNDLYYKLKNLTYYPYNLNYQGHLLLEVGQWVTIQTNKKEAFKVPVLSQSFTFKGGLRGRISADSKAGNDTQYSYEGTITKHIKQQDDIEAKIQAQIEAADKDFDQKVDKIKKDFNDQVELAKARAEEVKRELSDTINQRFNSFDNGPLKETKRKAEEALRQAGASSSLAQEAKRIGLDSVARLEAFKSQTTSAQTALSGDLDALKRTIVNDIRPKQAQVEAEIAKQAEALSRTKNELAGASSSLAQEAKRIELDSVARLEAFKSQTTSAQTALSGDLDVLKRTIANDIRPKQAQAEAEIAKQVEALSRTKNELAGVKSAQATYKETTTRRLSELTNLANGKASKSELTQTAEELASRIASVQAGSSRNYFRNSRSRTFTTGGQAVYDYRTFIVPDFWKNSDRFKRDYVRISFDVTFPVALVNDMPAMVHFSAHPWYAYRNLIFKGGTVERQHFEFTIDLSSSSEDYQTNNVFIRFGTNYGFPAGLQVVIENAMLSVGNYFPAYQPAYEDQEDRVSVVESNFKQRADSLEAGVSRLTEGLRTKADISSLNVTAENIRQSVKSLETDTQNKLNQKLSQAEFEVRAGSIRQEILNATKDKASKSELTQTAEELSSKIASVQASGRNLFLNSLFKQDIPKTGIWTTSTYTATIDSESKYLGHKALKIIGLNPSGRDGGNPKVTYPALGQFGKVIPGSTTNQDVTISFYAKANKNGIMLRSRLGNIGYKTGNVTLSTEIKRYVVHIPKGWTNESKQTTNEWLFNFNQEGTIWIWMPKFEISDVDTSYSEAPEDIEGQISTVESTFKQRANSLEAGVNRLTEGLRTKVDISALNVTAENIRQSVKSLETDTQNKLNQKLSQAEFEVRAGSIRQEILNATKDKADKTLVVSEAGKLREEFSKMKVGGRNLWIKSKTVGAVIEKLPENHVTGQKECYRLENNSTLTFNLEPDFSSRLYQKVTFSAWIKYENVVQGRNFWNVFNCFKHYLFRKNSETGVQSGPDYATLGMYKGSADWKYITFTYDYSEKTNFDQLKTTLRFNLEGATSGTAWVTGIKVEIGSVATDWSPAPEDGENELLVAKTEFKRTADGLSTKMAAVESYVGQDGQRQEALQRYTREESTRQATAVRELVNRDFVGKATYQEDVKGINQRIEAVKTSANKDIASQIASYRQSVDGKFTDISSQITTYKQDVGGQISGLSNRLTSSEQGTTTQISNISNRINSNKQGTDNQISNLKTQVATNKDNAERQMGRISDQVSANKANADSQFANVTNQLVRKVETTDFQRVKETSKLYEWILGNTENGIADKVARMALTNQLFQVEVGKYSVSGSNLIKNSDFKNATNEWGSTQNLGRLVKHSFYHNGQKDLMRLSNATKNENFLYSHRFNLERNTDYVLNFRGFNNSALASYDVYILGRRAGESDGFTIVKKVVSSKKLSTSRCEDVSVTFNSGEMDNAYIRFDNNGSSSGTADLYITEVDLYKGYKPRTWQPHPEDVVADANKKLEATQTKMTLLTGSWAVQNINSAGDIISGINLGANGHNRFVGKLTHITGETLIDRAVIKSAMVDKLKTANFEAGSVTTTILDAEAVTADKVRFDAAFIRKMTANDAFIDQLTSKRIFSTKVESVISSSTFLEAYQGRIGGFTLGQFDQGGGRCISGVNQFSVGMGNGAGHGVRTAFWANWGNNWNYAGPKAWNVNTDGKMYCRNEVGFYDQVDFSNSSRANFYGNTTFSRSPVFSNGIELGSKDVLGDGWNPKGGRNAVVWWNQVGSGSVKYWMEQKSDRRLKENITDTAVKALDKINRLRMVAFDFIENKKHEEIGLIAQEAETIVPRIVSRDPENPDGYLHIDYTALVPYLIKAIQELNQKIEKMEKTIA</sequence>
<dbReference type="PROSITE" id="PS51688">
    <property type="entry name" value="ICA"/>
    <property type="match status" value="1"/>
</dbReference>
<accession>A0A4J1W9V3</accession>
<gene>
    <name evidence="3" type="ORF">SAMEA3353494_00947</name>
</gene>
<evidence type="ECO:0000313" key="3">
    <source>
        <dbReference type="EMBL" id="VNP65153.1"/>
    </source>
</evidence>
<dbReference type="EMBL" id="CAATGU010000002">
    <property type="protein sequence ID" value="VNP65153.1"/>
    <property type="molecule type" value="Genomic_DNA"/>
</dbReference>
<evidence type="ECO:0000256" key="1">
    <source>
        <dbReference type="SAM" id="Coils"/>
    </source>
</evidence>
<reference evidence="3" key="1">
    <citation type="submission" date="2019-04" db="EMBL/GenBank/DDBJ databases">
        <authorList>
            <consortium name="Pathogen Informatics"/>
        </authorList>
    </citation>
    <scope>NUCLEOTIDE SEQUENCE</scope>
    <source>
        <strain evidence="3">GPSC17</strain>
    </source>
</reference>
<name>A0A4J1W9V3_STREE</name>
<dbReference type="InterPro" id="IPR030392">
    <property type="entry name" value="S74_ICA"/>
</dbReference>
<feature type="coiled-coil region" evidence="1">
    <location>
        <begin position="372"/>
        <end position="399"/>
    </location>
</feature>
<proteinExistence type="predicted"/>
<dbReference type="Pfam" id="PF13884">
    <property type="entry name" value="Peptidase_S74"/>
    <property type="match status" value="1"/>
</dbReference>